<reference evidence="2 3" key="1">
    <citation type="submission" date="2019-07" db="EMBL/GenBank/DDBJ databases">
        <title>Whole genome shotgun sequence of Empedobacter brevis NBRC 14943.</title>
        <authorList>
            <person name="Hosoyama A."/>
            <person name="Uohara A."/>
            <person name="Ohji S."/>
            <person name="Ichikawa N."/>
        </authorList>
    </citation>
    <scope>NUCLEOTIDE SEQUENCE [LARGE SCALE GENOMIC DNA]</scope>
    <source>
        <strain evidence="2 3">NBRC 14943</strain>
    </source>
</reference>
<evidence type="ECO:0000313" key="2">
    <source>
        <dbReference type="EMBL" id="GEM52397.1"/>
    </source>
</evidence>
<feature type="coiled-coil region" evidence="1">
    <location>
        <begin position="220"/>
        <end position="254"/>
    </location>
</feature>
<evidence type="ECO:0008006" key="4">
    <source>
        <dbReference type="Google" id="ProtNLM"/>
    </source>
</evidence>
<dbReference type="OrthoDB" id="658938at2"/>
<keyword evidence="1" id="KW-0175">Coiled coil</keyword>
<dbReference type="EMBL" id="BJXC01000015">
    <property type="protein sequence ID" value="GEM52397.1"/>
    <property type="molecule type" value="Genomic_DNA"/>
</dbReference>
<keyword evidence="3" id="KW-1185">Reference proteome</keyword>
<dbReference type="GeneID" id="84651784"/>
<evidence type="ECO:0000256" key="1">
    <source>
        <dbReference type="SAM" id="Coils"/>
    </source>
</evidence>
<dbReference type="STRING" id="1218108.GCA_000382425_01694"/>
<proteinExistence type="predicted"/>
<name>A0A511NI87_9FLAO</name>
<gene>
    <name evidence="2" type="ORF">EB1_21870</name>
</gene>
<evidence type="ECO:0000313" key="3">
    <source>
        <dbReference type="Proteomes" id="UP000321245"/>
    </source>
</evidence>
<protein>
    <recommendedName>
        <fullName evidence="4">Peptidase S74 domain-containing protein</fullName>
    </recommendedName>
</protein>
<comment type="caution">
    <text evidence="2">The sequence shown here is derived from an EMBL/GenBank/DDBJ whole genome shotgun (WGS) entry which is preliminary data.</text>
</comment>
<dbReference type="RefSeq" id="WP_019975185.1">
    <property type="nucleotide sequence ID" value="NZ_BJXC01000015.1"/>
</dbReference>
<dbReference type="Proteomes" id="UP000321245">
    <property type="component" value="Unassembled WGS sequence"/>
</dbReference>
<accession>A0A511NI87</accession>
<organism evidence="2 3">
    <name type="scientific">Empedobacter brevis NBRC 14943 = ATCC 43319</name>
    <dbReference type="NCBI Taxonomy" id="1218108"/>
    <lineage>
        <taxon>Bacteria</taxon>
        <taxon>Pseudomonadati</taxon>
        <taxon>Bacteroidota</taxon>
        <taxon>Flavobacteriia</taxon>
        <taxon>Flavobacteriales</taxon>
        <taxon>Weeksellaceae</taxon>
        <taxon>Empedobacter</taxon>
    </lineage>
</organism>
<dbReference type="AlphaFoldDB" id="A0A511NI87"/>
<sequence length="260" mass="29401">MSITCYSQYINTRANSTNYNTTLKHYGQVSLGDRNFDNTWSQAALQIGYTTNKHVLFEMRNSLGFLQLAIAEGDQWFSTKAKGGDAIMRVLNGKNFIFNYGSNVSNNSMPGTDGVQRYLFNADNNSDIMSVYNTGKITMGTDMYDLSGYRLFVKDGIKTERLKVEVASANQWADHVFNNDYNLMPLNEVKTFITTNKHLPNIPSAKQIVEDGGIEQGELNAKLLEKIEELTLHLIEQNEKMIQQNKKIEGLEKQVQALTK</sequence>